<feature type="transmembrane region" description="Helical" evidence="1">
    <location>
        <begin position="7"/>
        <end position="26"/>
    </location>
</feature>
<gene>
    <name evidence="2" type="ORF">CUV01_08215</name>
</gene>
<keyword evidence="1" id="KW-0472">Membrane</keyword>
<evidence type="ECO:0000256" key="1">
    <source>
        <dbReference type="SAM" id="Phobius"/>
    </source>
</evidence>
<feature type="transmembrane region" description="Helical" evidence="1">
    <location>
        <begin position="70"/>
        <end position="90"/>
    </location>
</feature>
<organism evidence="2 3">
    <name type="scientific">Paracoccus tegillarcae</name>
    <dbReference type="NCBI Taxonomy" id="1529068"/>
    <lineage>
        <taxon>Bacteria</taxon>
        <taxon>Pseudomonadati</taxon>
        <taxon>Pseudomonadota</taxon>
        <taxon>Alphaproteobacteria</taxon>
        <taxon>Rhodobacterales</taxon>
        <taxon>Paracoccaceae</taxon>
        <taxon>Paracoccus</taxon>
    </lineage>
</organism>
<dbReference type="Proteomes" id="UP000233742">
    <property type="component" value="Chromosome"/>
</dbReference>
<evidence type="ECO:0000313" key="3">
    <source>
        <dbReference type="Proteomes" id="UP000233742"/>
    </source>
</evidence>
<dbReference type="RefSeq" id="WP_101460047.1">
    <property type="nucleotide sequence ID" value="NZ_CP025408.1"/>
</dbReference>
<keyword evidence="1" id="KW-0812">Transmembrane</keyword>
<evidence type="ECO:0008006" key="4">
    <source>
        <dbReference type="Google" id="ProtNLM"/>
    </source>
</evidence>
<sequence length="130" mass="13698">MSFYQRVALVYAVILFAVAAINYIPGLTDPDGLAFGIFALDVFDDLLHLGSGLWALAAALISARAARNFLLIFGALYLADGAMGLAVGSGYLDLGIINNGVLDLPFTFKIMANAPHILLGGVALWAGLRK</sequence>
<dbReference type="AlphaFoldDB" id="A0A2K9EJ30"/>
<name>A0A2K9EJ30_9RHOB</name>
<reference evidence="2 3" key="1">
    <citation type="submission" date="2017-12" db="EMBL/GenBank/DDBJ databases">
        <authorList>
            <person name="Hurst M.R.H."/>
        </authorList>
    </citation>
    <scope>NUCLEOTIDE SEQUENCE [LARGE SCALE GENOMIC DNA]</scope>
    <source>
        <strain evidence="2 3">BM15</strain>
    </source>
</reference>
<proteinExistence type="predicted"/>
<accession>A0A2K9EJ30</accession>
<dbReference type="EMBL" id="CP025408">
    <property type="protein sequence ID" value="AUH33377.1"/>
    <property type="molecule type" value="Genomic_DNA"/>
</dbReference>
<feature type="transmembrane region" description="Helical" evidence="1">
    <location>
        <begin position="110"/>
        <end position="128"/>
    </location>
</feature>
<keyword evidence="1" id="KW-1133">Transmembrane helix</keyword>
<dbReference type="Pfam" id="PF14325">
    <property type="entry name" value="DUF4383"/>
    <property type="match status" value="1"/>
</dbReference>
<keyword evidence="3" id="KW-1185">Reference proteome</keyword>
<dbReference type="OrthoDB" id="8369778at2"/>
<dbReference type="KEGG" id="paro:CUV01_08215"/>
<protein>
    <recommendedName>
        <fullName evidence="4">DUF4383 domain-containing protein</fullName>
    </recommendedName>
</protein>
<evidence type="ECO:0000313" key="2">
    <source>
        <dbReference type="EMBL" id="AUH33377.1"/>
    </source>
</evidence>